<dbReference type="Proteomes" id="UP001595906">
    <property type="component" value="Unassembled WGS sequence"/>
</dbReference>
<keyword evidence="3" id="KW-1185">Reference proteome</keyword>
<evidence type="ECO:0000313" key="2">
    <source>
        <dbReference type="EMBL" id="MFC4233035.1"/>
    </source>
</evidence>
<name>A0ABV8Q1P7_9BACT</name>
<gene>
    <name evidence="2" type="ORF">ACFOW1_14130</name>
</gene>
<dbReference type="GO" id="GO:0061710">
    <property type="term" value="F:L-threonylcarbamoyladenylate synthase"/>
    <property type="evidence" value="ECO:0007669"/>
    <property type="project" value="UniProtKB-EC"/>
</dbReference>
<feature type="domain" description="YrdC-like" evidence="1">
    <location>
        <begin position="14"/>
        <end position="200"/>
    </location>
</feature>
<evidence type="ECO:0000313" key="3">
    <source>
        <dbReference type="Proteomes" id="UP001595906"/>
    </source>
</evidence>
<dbReference type="Pfam" id="PF01300">
    <property type="entry name" value="Sua5_yciO_yrdC"/>
    <property type="match status" value="1"/>
</dbReference>
<evidence type="ECO:0000259" key="1">
    <source>
        <dbReference type="PROSITE" id="PS51163"/>
    </source>
</evidence>
<keyword evidence="2" id="KW-0548">Nucleotidyltransferase</keyword>
<dbReference type="InterPro" id="IPR006070">
    <property type="entry name" value="Sua5-like_dom"/>
</dbReference>
<accession>A0ABV8Q1P7</accession>
<dbReference type="Gene3D" id="3.90.870.10">
    <property type="entry name" value="DHBP synthase"/>
    <property type="match status" value="1"/>
</dbReference>
<dbReference type="PANTHER" id="PTHR42828:SF3">
    <property type="entry name" value="THREONYLCARBAMOYL-AMP SYNTHASE"/>
    <property type="match status" value="1"/>
</dbReference>
<proteinExistence type="predicted"/>
<dbReference type="EC" id="2.7.7.87" evidence="2"/>
<reference evidence="3" key="1">
    <citation type="journal article" date="2019" name="Int. J. Syst. Evol. Microbiol.">
        <title>The Global Catalogue of Microorganisms (GCM) 10K type strain sequencing project: providing services to taxonomists for standard genome sequencing and annotation.</title>
        <authorList>
            <consortium name="The Broad Institute Genomics Platform"/>
            <consortium name="The Broad Institute Genome Sequencing Center for Infectious Disease"/>
            <person name="Wu L."/>
            <person name="Ma J."/>
        </authorList>
    </citation>
    <scope>NUCLEOTIDE SEQUENCE [LARGE SCALE GENOMIC DNA]</scope>
    <source>
        <strain evidence="3">CECT 8010</strain>
    </source>
</reference>
<dbReference type="PROSITE" id="PS51163">
    <property type="entry name" value="YRDC"/>
    <property type="match status" value="1"/>
</dbReference>
<dbReference type="EMBL" id="JBHSDC010000029">
    <property type="protein sequence ID" value="MFC4233035.1"/>
    <property type="molecule type" value="Genomic_DNA"/>
</dbReference>
<dbReference type="NCBIfam" id="TIGR00057">
    <property type="entry name" value="L-threonylcarbamoyladenylate synthase"/>
    <property type="match status" value="1"/>
</dbReference>
<dbReference type="RefSeq" id="WP_379015129.1">
    <property type="nucleotide sequence ID" value="NZ_JBHSDC010000029.1"/>
</dbReference>
<protein>
    <submittedName>
        <fullName evidence="2">L-threonylcarbamoyladenylate synthase</fullName>
        <ecNumber evidence="2">2.7.7.87</ecNumber>
    </submittedName>
</protein>
<sequence length="204" mass="22797">MALLLRIHPDNPNERHIKTVVQCLLDGGIIIYPTDTIYGLGCDIFNHKAIERIARLKNIDPAKAQLSFVCNDLSDLSKYTKSIGTPLYRLLKNYLPGPYTFILPASKEVPKILQSKKSTIGLRVPDNRIVKAITSATNHPILSASLPGEMVEEYTDPEMMFDNFERQVDIVIEGGIGGTIPSTIIDCTQEPYELVRKGLGEWEE</sequence>
<dbReference type="PANTHER" id="PTHR42828">
    <property type="entry name" value="DHBP SYNTHASE RIBB-LIKE ALPHA/BETA DOMAIN-CONTAINING PROTEIN"/>
    <property type="match status" value="1"/>
</dbReference>
<dbReference type="InterPro" id="IPR052532">
    <property type="entry name" value="SUA5_domain"/>
</dbReference>
<dbReference type="SUPFAM" id="SSF55821">
    <property type="entry name" value="YrdC/RibB"/>
    <property type="match status" value="1"/>
</dbReference>
<dbReference type="InterPro" id="IPR017945">
    <property type="entry name" value="DHBP_synth_RibB-like_a/b_dom"/>
</dbReference>
<keyword evidence="2" id="KW-0808">Transferase</keyword>
<organism evidence="2 3">
    <name type="scientific">Parasediminibacterium paludis</name>
    <dbReference type="NCBI Taxonomy" id="908966"/>
    <lineage>
        <taxon>Bacteria</taxon>
        <taxon>Pseudomonadati</taxon>
        <taxon>Bacteroidota</taxon>
        <taxon>Chitinophagia</taxon>
        <taxon>Chitinophagales</taxon>
        <taxon>Chitinophagaceae</taxon>
        <taxon>Parasediminibacterium</taxon>
    </lineage>
</organism>
<comment type="caution">
    <text evidence="2">The sequence shown here is derived from an EMBL/GenBank/DDBJ whole genome shotgun (WGS) entry which is preliminary data.</text>
</comment>